<feature type="domain" description="Peptidase M20 dimerisation" evidence="2">
    <location>
        <begin position="204"/>
        <end position="296"/>
    </location>
</feature>
<dbReference type="SUPFAM" id="SSF55031">
    <property type="entry name" value="Bacterial exopeptidase dimerisation domain"/>
    <property type="match status" value="1"/>
</dbReference>
<organism evidence="3 4">
    <name type="scientific">Flagellimonas algicola</name>
    <dbReference type="NCBI Taxonomy" id="2583815"/>
    <lineage>
        <taxon>Bacteria</taxon>
        <taxon>Pseudomonadati</taxon>
        <taxon>Bacteroidota</taxon>
        <taxon>Flavobacteriia</taxon>
        <taxon>Flavobacteriales</taxon>
        <taxon>Flavobacteriaceae</taxon>
        <taxon>Flagellimonas</taxon>
    </lineage>
</organism>
<dbReference type="Proteomes" id="UP000751614">
    <property type="component" value="Unassembled WGS sequence"/>
</dbReference>
<dbReference type="SUPFAM" id="SSF53187">
    <property type="entry name" value="Zn-dependent exopeptidases"/>
    <property type="match status" value="1"/>
</dbReference>
<dbReference type="PANTHER" id="PTHR30575:SF0">
    <property type="entry name" value="XAA-ARG DIPEPTIDASE"/>
    <property type="match status" value="1"/>
</dbReference>
<evidence type="ECO:0000313" key="4">
    <source>
        <dbReference type="Proteomes" id="UP000751614"/>
    </source>
</evidence>
<dbReference type="Pfam" id="PF07687">
    <property type="entry name" value="M20_dimer"/>
    <property type="match status" value="1"/>
</dbReference>
<proteinExistence type="predicted"/>
<keyword evidence="1" id="KW-0378">Hydrolase</keyword>
<dbReference type="InterPro" id="IPR002933">
    <property type="entry name" value="Peptidase_M20"/>
</dbReference>
<dbReference type="RefSeq" id="WP_138832011.1">
    <property type="nucleotide sequence ID" value="NZ_VCNI01000001.1"/>
</dbReference>
<dbReference type="PANTHER" id="PTHR30575">
    <property type="entry name" value="PEPTIDASE M20"/>
    <property type="match status" value="1"/>
</dbReference>
<sequence>MKKSILFGIMGILCIHTVLSQKNKESVVKSLDSKSKKYGEIAQEIWQLAEMGYLEHKSSALLQKTLEDEGFSITKGVAGIPTAFIAEYGSGYPVIAILGEYDALPGLSQQAVAEKKSANAAAGHACGHHLFGTASTAAAIEAKNWLKKSKKQGTIRFYGCPAEEGGSGKVYMVRDGLFNDVDVALHWHPGSQNAASAGAASANKSAKFRFYGTSAHAAGAPERGRSALDGVEAMNIMVNMMREHIPQEARIHYVITDGGKAPNVVPNFAEVYYYARHNSRDVVIDIFDRIVKAAEGAALGTGTTMDYEMIGGTHELLPNLTLQKLMHENLSKIGGINYTDEEKLFAEQISKSLGFDQLDEARALNVQAYKEEARAYGSTDVGDVSFAVPTVGMSAATWVPGTPAHSWQAVAAGGTSIGNKGMMVAAKTLSLTAIDLLENPDTVTKAKAELEERRGKDFKYIPLLGDRPPALDYRK</sequence>
<dbReference type="PIRSF" id="PIRSF037227">
    <property type="entry name" value="Aminobenzoyl-glu_utiliz_pB"/>
    <property type="match status" value="1"/>
</dbReference>
<dbReference type="InterPro" id="IPR011650">
    <property type="entry name" value="Peptidase_M20_dimer"/>
</dbReference>
<dbReference type="Pfam" id="PF01546">
    <property type="entry name" value="Peptidase_M20"/>
    <property type="match status" value="1"/>
</dbReference>
<dbReference type="InterPro" id="IPR052030">
    <property type="entry name" value="Peptidase_M20/M20A_hydrolases"/>
</dbReference>
<accession>A0ABY2WM02</accession>
<dbReference type="InterPro" id="IPR036264">
    <property type="entry name" value="Bact_exopeptidase_dim_dom"/>
</dbReference>
<evidence type="ECO:0000259" key="2">
    <source>
        <dbReference type="Pfam" id="PF07687"/>
    </source>
</evidence>
<dbReference type="Gene3D" id="3.30.70.360">
    <property type="match status" value="1"/>
</dbReference>
<dbReference type="NCBIfam" id="TIGR01891">
    <property type="entry name" value="amidohydrolases"/>
    <property type="match status" value="1"/>
</dbReference>
<gene>
    <name evidence="3" type="ORF">FGG15_00260</name>
</gene>
<dbReference type="InterPro" id="IPR017439">
    <property type="entry name" value="Amidohydrolase"/>
</dbReference>
<comment type="caution">
    <text evidence="3">The sequence shown here is derived from an EMBL/GenBank/DDBJ whole genome shotgun (WGS) entry which is preliminary data.</text>
</comment>
<dbReference type="Gene3D" id="3.40.630.10">
    <property type="entry name" value="Zn peptidases"/>
    <property type="match status" value="1"/>
</dbReference>
<evidence type="ECO:0000313" key="3">
    <source>
        <dbReference type="EMBL" id="TMU56011.1"/>
    </source>
</evidence>
<keyword evidence="4" id="KW-1185">Reference proteome</keyword>
<dbReference type="InterPro" id="IPR017145">
    <property type="entry name" value="Aminobenzoyl-glu_utiliz_pB"/>
</dbReference>
<evidence type="ECO:0000256" key="1">
    <source>
        <dbReference type="ARBA" id="ARBA00022801"/>
    </source>
</evidence>
<dbReference type="EMBL" id="VCNI01000001">
    <property type="protein sequence ID" value="TMU56011.1"/>
    <property type="molecule type" value="Genomic_DNA"/>
</dbReference>
<reference evidence="3 4" key="1">
    <citation type="submission" date="2019-05" db="EMBL/GenBank/DDBJ databases">
        <title>Flagellimonas sp. AsT0115, sp. nov., isolated from a marine red algae, Asparagopsis taxiformis.</title>
        <authorList>
            <person name="Kim J."/>
            <person name="Jeong S.E."/>
            <person name="Jeon C.O."/>
        </authorList>
    </citation>
    <scope>NUCLEOTIDE SEQUENCE [LARGE SCALE GENOMIC DNA]</scope>
    <source>
        <strain evidence="3 4">AsT0115</strain>
    </source>
</reference>
<protein>
    <submittedName>
        <fullName evidence="3">Amidohydrolase</fullName>
    </submittedName>
</protein>
<name>A0ABY2WM02_9FLAO</name>